<evidence type="ECO:0000256" key="1">
    <source>
        <dbReference type="ARBA" id="ARBA00022679"/>
    </source>
</evidence>
<dbReference type="InterPro" id="IPR009288">
    <property type="entry name" value="AIG2-like_dom"/>
</dbReference>
<keyword evidence="1 4" id="KW-0808">Transferase</keyword>
<keyword evidence="5" id="KW-1185">Reference proteome</keyword>
<dbReference type="RefSeq" id="WP_136449619.1">
    <property type="nucleotide sequence ID" value="NZ_SSXH01000937.1"/>
</dbReference>
<dbReference type="InterPro" id="IPR036568">
    <property type="entry name" value="GGCT-like_sf"/>
</dbReference>
<feature type="domain" description="Gamma-glutamylcyclotransferase AIG2-like" evidence="3">
    <location>
        <begin position="24"/>
        <end position="137"/>
    </location>
</feature>
<dbReference type="InterPro" id="IPR013024">
    <property type="entry name" value="GGCT-like"/>
</dbReference>
<proteinExistence type="predicted"/>
<dbReference type="Pfam" id="PF06094">
    <property type="entry name" value="GGACT"/>
    <property type="match status" value="1"/>
</dbReference>
<dbReference type="InterPro" id="IPR045038">
    <property type="entry name" value="AIG2-like"/>
</dbReference>
<dbReference type="SUPFAM" id="SSF110857">
    <property type="entry name" value="Gamma-glutamyl cyclotransferase-like"/>
    <property type="match status" value="1"/>
</dbReference>
<sequence>MPRSAEERRPPVPPVPADGPGPLLFVYGTLMFPEVVSTLIGRVPPMESAAALGWRAARLRDRLYPGLVRRVVVDQVTREESPATGQVLVGLDPTERAVLDAFEGSTYVAGPLVLADGRPAVAYLWLDAAEATAEDWDASAFAGQHLGDYVLRCAAWRARLTDSEL</sequence>
<dbReference type="EMBL" id="SSXH01000937">
    <property type="protein sequence ID" value="THJ32757.1"/>
    <property type="molecule type" value="Genomic_DNA"/>
</dbReference>
<reference evidence="4 5" key="1">
    <citation type="submission" date="2019-04" db="EMBL/GenBank/DDBJ databases">
        <title>Draft genome sequences for three unisolated Alnus-infective Frankia Sp+ strains, AgTrS, AiOr and AvVan, the first sequenced Frankia strains able to sporulate in-planta.</title>
        <authorList>
            <person name="Bethencourt L."/>
            <person name="Vautrin F."/>
            <person name="Taib N."/>
            <person name="Dubost A."/>
            <person name="Castro-Garcia L."/>
            <person name="Imbaud O."/>
            <person name="Abrouk D."/>
            <person name="Fournier P."/>
            <person name="Briolay J."/>
            <person name="Nguyen A."/>
            <person name="Normand P."/>
            <person name="Fernandez M.P."/>
            <person name="Brochier-Armanet C."/>
            <person name="Herrera-Belaroussi A."/>
        </authorList>
    </citation>
    <scope>NUCLEOTIDE SEQUENCE [LARGE SCALE GENOMIC DNA]</scope>
    <source>
        <strain evidence="4 5">AvVan</strain>
    </source>
</reference>
<evidence type="ECO:0000313" key="4">
    <source>
        <dbReference type="EMBL" id="THJ32757.1"/>
    </source>
</evidence>
<dbReference type="PANTHER" id="PTHR31544">
    <property type="entry name" value="AIG2-LIKE PROTEIN D"/>
    <property type="match status" value="1"/>
</dbReference>
<dbReference type="CDD" id="cd06661">
    <property type="entry name" value="GGCT_like"/>
    <property type="match status" value="1"/>
</dbReference>
<evidence type="ECO:0000256" key="2">
    <source>
        <dbReference type="ARBA" id="ARBA00030602"/>
    </source>
</evidence>
<organism evidence="4 5">
    <name type="scientific">Candidatus Frankia alpina</name>
    <dbReference type="NCBI Taxonomy" id="2699483"/>
    <lineage>
        <taxon>Bacteria</taxon>
        <taxon>Bacillati</taxon>
        <taxon>Actinomycetota</taxon>
        <taxon>Actinomycetes</taxon>
        <taxon>Frankiales</taxon>
        <taxon>Frankiaceae</taxon>
        <taxon>Frankia</taxon>
    </lineage>
</organism>
<dbReference type="Gene3D" id="3.10.490.10">
    <property type="entry name" value="Gamma-glutamyl cyclotransferase-like"/>
    <property type="match status" value="1"/>
</dbReference>
<comment type="caution">
    <text evidence="4">The sequence shown here is derived from an EMBL/GenBank/DDBJ whole genome shotgun (WGS) entry which is preliminary data.</text>
</comment>
<evidence type="ECO:0000259" key="3">
    <source>
        <dbReference type="Pfam" id="PF06094"/>
    </source>
</evidence>
<dbReference type="GO" id="GO:0016740">
    <property type="term" value="F:transferase activity"/>
    <property type="evidence" value="ECO:0007669"/>
    <property type="project" value="UniProtKB-KW"/>
</dbReference>
<protein>
    <recommendedName>
        <fullName evidence="2">Putative gamma-glutamylcyclotransferase</fullName>
    </recommendedName>
</protein>
<dbReference type="Proteomes" id="UP000305282">
    <property type="component" value="Unassembled WGS sequence"/>
</dbReference>
<evidence type="ECO:0000313" key="5">
    <source>
        <dbReference type="Proteomes" id="UP000305282"/>
    </source>
</evidence>
<name>A0A4S5BJW1_9ACTN</name>
<dbReference type="AlphaFoldDB" id="A0A4S5BJW1"/>
<dbReference type="OrthoDB" id="4227186at2"/>
<dbReference type="PANTHER" id="PTHR31544:SF2">
    <property type="entry name" value="AIG2-LIKE PROTEIN D"/>
    <property type="match status" value="1"/>
</dbReference>
<accession>A0A4S5BJW1</accession>
<gene>
    <name evidence="4" type="ORF">E7Y31_22180</name>
</gene>